<dbReference type="RefSeq" id="WP_127200765.1">
    <property type="nucleotide sequence ID" value="NZ_RZNX01000012.1"/>
</dbReference>
<evidence type="ECO:0000256" key="1">
    <source>
        <dbReference type="SAM" id="Phobius"/>
    </source>
</evidence>
<protein>
    <submittedName>
        <fullName evidence="2">Uncharacterized protein</fullName>
    </submittedName>
</protein>
<gene>
    <name evidence="2" type="ORF">EJP77_18595</name>
</gene>
<keyword evidence="1" id="KW-1133">Transmembrane helix</keyword>
<name>A0A433X1M1_9BACL</name>
<dbReference type="EMBL" id="RZNX01000012">
    <property type="protein sequence ID" value="RUT28026.1"/>
    <property type="molecule type" value="Genomic_DNA"/>
</dbReference>
<evidence type="ECO:0000313" key="3">
    <source>
        <dbReference type="Proteomes" id="UP000272464"/>
    </source>
</evidence>
<comment type="caution">
    <text evidence="2">The sequence shown here is derived from an EMBL/GenBank/DDBJ whole genome shotgun (WGS) entry which is preliminary data.</text>
</comment>
<accession>A0A433X1M1</accession>
<dbReference type="Proteomes" id="UP000272464">
    <property type="component" value="Unassembled WGS sequence"/>
</dbReference>
<evidence type="ECO:0000313" key="2">
    <source>
        <dbReference type="EMBL" id="RUT28026.1"/>
    </source>
</evidence>
<dbReference type="OrthoDB" id="2620219at2"/>
<reference evidence="2 3" key="1">
    <citation type="submission" date="2018-12" db="EMBL/GenBank/DDBJ databases">
        <authorList>
            <person name="Sun L."/>
            <person name="Chen Z."/>
        </authorList>
    </citation>
    <scope>NUCLEOTIDE SEQUENCE [LARGE SCALE GENOMIC DNA]</scope>
    <source>
        <strain evidence="2 3">3-5-3</strain>
    </source>
</reference>
<organism evidence="2 3">
    <name type="scientific">Paenibacillus zeisoli</name>
    <dbReference type="NCBI Taxonomy" id="2496267"/>
    <lineage>
        <taxon>Bacteria</taxon>
        <taxon>Bacillati</taxon>
        <taxon>Bacillota</taxon>
        <taxon>Bacilli</taxon>
        <taxon>Bacillales</taxon>
        <taxon>Paenibacillaceae</taxon>
        <taxon>Paenibacillus</taxon>
    </lineage>
</organism>
<proteinExistence type="predicted"/>
<sequence>MHKKYRVFFPITFTLFILISGYVVLDKFLVLDRTDRTLGIYDFASSIPDIELLVEGSGGQEIEGGLVSTQLKILKIDKKLTSLNFSIGAEIKGYEYFDVHTNREVSWIPLFPGRSIYSMGTSYKKIREGEERQVYLNYDEHTGRLWLMPKELIK</sequence>
<dbReference type="AlphaFoldDB" id="A0A433X1M1"/>
<keyword evidence="1" id="KW-0472">Membrane</keyword>
<keyword evidence="1" id="KW-0812">Transmembrane</keyword>
<feature type="transmembrane region" description="Helical" evidence="1">
    <location>
        <begin position="7"/>
        <end position="25"/>
    </location>
</feature>
<keyword evidence="3" id="KW-1185">Reference proteome</keyword>